<dbReference type="PROSITE" id="PS00606">
    <property type="entry name" value="KS3_1"/>
    <property type="match status" value="1"/>
</dbReference>
<feature type="domain" description="PKS/mFAS DH" evidence="11">
    <location>
        <begin position="989"/>
        <end position="1306"/>
    </location>
</feature>
<dbReference type="CDD" id="cd05195">
    <property type="entry name" value="enoyl_red"/>
    <property type="match status" value="1"/>
</dbReference>
<dbReference type="InterPro" id="IPR001227">
    <property type="entry name" value="Ac_transferase_dom_sf"/>
</dbReference>
<dbReference type="InterPro" id="IPR014043">
    <property type="entry name" value="Acyl_transferase_dom"/>
</dbReference>
<dbReference type="Pfam" id="PF08242">
    <property type="entry name" value="Methyltransf_12"/>
    <property type="match status" value="1"/>
</dbReference>
<evidence type="ECO:0000259" key="10">
    <source>
        <dbReference type="PROSITE" id="PS52004"/>
    </source>
</evidence>
<keyword evidence="13" id="KW-1185">Reference proteome</keyword>
<sequence length="2622" mass="289485">MPQSLHSESSEYTTGRDQMEAIAVVGMSVKFPEEATSSEGFWNMIMQKQCASKPFPEDRININGIYHPDATRHDTIALQGGHFLNEDPTAFDAPFFTISPTEAASMDPQQRLLLEVTYRAAENAGISMQKLAGSDTSVFTGCFTDDYKTLYQKDVYNTASYAATGITTTLNANRISWFFNTLGTSVNIDTACSSSLVALDLACQSLRSGESKLSIAGGANLILAADLFYILSDMNMLSTDSRCWSFDERGNGYARGEGVGILILKRVIDAIKDGDTIRAVIRSTGSNHDGFTPGITQPNQKSQELLIRDCYAKAGLNLNRTGYFEAHGTGTPVGDPIEANALGNVFRNGRDKSNPLHVGAVKSNIGHLEGASGIAGVVKTILALEKGIIPPNTNFHTVNPRIDSDFLRIKFPTSACLWPTPGLRRASVNSFGFGGSNAHAIIDDALHYLREHKLAGFHYTTESPSFPKHLSNDDVIRPDPITNDNEVSELNDTESVLEKRNALPKLLVFSAADEHGVDRIMNAYSKHFSSLSLHEQGLVAEKEYLQNLAHTLNSRRSLLAWKSFAICRSLKDIIKAQDSIPAPLKSIGSPKLAFIFTGQGAQWVGMGKELLVYQSLRRSIEEANIFLQSLGCTWKLLDVLLGSSDSIAIDHPLASQTLCTVLQIALVDLLNNFDIRPSAVIGHSSGEIAAAYCAGALSRQSAWKVAYMRGFWTSQLLKRPGTRGAMASVRLSQSRVSEILSKMPRTANPLVIACYNSPINVTVSGEEVQIDALISELMRKKIFCRKLRVNVAYHSPQMNELSVEYIKSIDNIVPGTAKVAGPTVISTVTGERITIEDLSKPDYWARNMVSPVQFVQAVEHICARNVRKKLDGSHLNNLQIDACLEIGPHSTLSGPVREVAISRDRVLVYLGTVQRHRSALETVMESAGRLWCLGYNVNIQRINEDSDEDPRGSYMSLCDLPEYPFDHFKTYLHESRISKGHRLRSQPKLDLLGRTVADWNPMEAKWSNFIKLSELPWADDHKINGLILYPGAGMLVMAIEAMKQLAEGNDQSIAGFELRDVKLMSALVIPVTSTGVEVSFVARQSQGSSNKEINWADFRLYAYIDNEWVEVCSGLARIDPGVVASELHSEREHAQIRLYEVEQFRNLVSQCRNDVDTDFLYKFCKSCGFDYGPSFQVLTNARYTDVVSTADIKTFKWEGAGGVNQPQPHVIHPCTLDGLLQLAMVTYTSGGTVKANTLVPTLIRKMWVSKSGLAWPATEKIQGTSQIATADNRGIEVDISAMCASEVLCAKLEGVRMTFITGTSSSEDLMPEKHNLWNLTWKPDPELLDASDRGRVEALCKKDLNYDLKDLEQSTFLEDLSFLCYAFLYRLFKKVENAGLTQTKLPPHLKSYLKWADWQLLRHQNKILQLEHSGISWSTLALDDDHFERMCSSVENLNAQGKMTVTVGRNLLGIFRSQVDVIELLFPSGILEQFYQELSSTDLSFKALDQYLGMYKHKYPHLRYLEIGAGTGGSTGNILRTLIDHGDPSTAPKLYTDYTITDISESFFEKAKTKFLDYQNIIYKRLNIEVSPADQGFVHEAYDVIIAANVVHATSNLDITLKNINELLRPGGKLILYEITNPDILRSSFTMGLLPGWWLSEEEYRSRGPCLSVDRWHTVLSENGFTGIDFAFHDHENKALHELSILVSTKIDPVTTLTNTPCPLIVADTDVVAQERFAAELEGCFRTGNSELPGAHIVDLMGATSSFEGNFGSVILFTDELYKPVLYGLSEVKFHQIQGILSRFRTIIWLTRSTGDGSSSPLYSLVDGLARVLRVENPMSKFVIISVAHRTQYSGAQIQAISKIIQRSIDADVEKYDSAYEEKDGFFQVCRLTIAEAATNQIYDLSLPKISKQLSWQESPPLRLAIASPGILDTLQFIEDIHYSDTIALDEVEIEVRAVGLNFKDCLMALGQVGGKTLGLECSGIVTRVGQGCSLMPGDRVFMSTTEGFKTYARSKMQCVCKIPDDMPFTEAAALPVQFVTAWTSIKLLGRLQKGESVLIHAGAGGTGQAAIQLAQYIGAEIFVTVGSSKKKQLLMNEYAIEESHILYSRDTSFAGQIKRMTDGRGVDVILNSLAGDSLFASWECLAPYGRFVEIGKKEILTNAGLPMFKFHDNVTFSAFDGSRWMIDRPQEAQRGMRAILEMHSKGIIHAARPLHIYSISDTKKAFRLLADGKSSGKAVLEVKPDAAVPTILSQKPRYCFDHDKTYVVAGGMGGIGRSIATWLANRGARWLLLLSRSGARSPDALEFVKKLESRGVFVATPSCDISNNEELKKVLAVSTKQMPPIKGCIQACMVLQDEMFEKMSYSQWEAALKPKVDGSWNLHTLLPEAMDFFVLLSSVSGICGQSGQANYAAANTYLDALSHYRVAKGQKAISIDLGVMISDGFLVENPKILERMLSHGSMLPITRHNLNAILDYYCNPSLPILSARECQTVVGINTPRNIRMMGRDEPSWLQQPIFSALGLLPETYGAVDALSTDSRDFRAEFLAASSLVDAGAVISQALVVKLARSLSNIPSDIDLRIPIHSLGVDSLLAVELRTWIASQFQADIAIFEISSGASFAGLGMSVASKSSRRKSEWVQNN</sequence>
<dbReference type="Gene3D" id="3.10.129.110">
    <property type="entry name" value="Polyketide synthase dehydratase"/>
    <property type="match status" value="1"/>
</dbReference>
<dbReference type="GO" id="GO:0004315">
    <property type="term" value="F:3-oxoacyl-[acyl-carrier-protein] synthase activity"/>
    <property type="evidence" value="ECO:0007669"/>
    <property type="project" value="InterPro"/>
</dbReference>
<dbReference type="InterPro" id="IPR006162">
    <property type="entry name" value="Ppantetheine_attach_site"/>
</dbReference>
<dbReference type="InterPro" id="IPR020841">
    <property type="entry name" value="PKS_Beta-ketoAc_synthase_dom"/>
</dbReference>
<dbReference type="GeneID" id="62152986"/>
<dbReference type="SMART" id="SM00822">
    <property type="entry name" value="PKS_KR"/>
    <property type="match status" value="1"/>
</dbReference>
<evidence type="ECO:0000256" key="1">
    <source>
        <dbReference type="ARBA" id="ARBA00022450"/>
    </source>
</evidence>
<evidence type="ECO:0000256" key="5">
    <source>
        <dbReference type="ARBA" id="ARBA00023002"/>
    </source>
</evidence>
<dbReference type="FunFam" id="3.40.50.720:FF:000209">
    <property type="entry name" value="Polyketide synthase Pks12"/>
    <property type="match status" value="1"/>
</dbReference>
<dbReference type="InterPro" id="IPR013217">
    <property type="entry name" value="Methyltransf_12"/>
</dbReference>
<dbReference type="InterPro" id="IPR016036">
    <property type="entry name" value="Malonyl_transacylase_ACP-bd"/>
</dbReference>
<dbReference type="SMART" id="SM00829">
    <property type="entry name" value="PKS_ER"/>
    <property type="match status" value="1"/>
</dbReference>
<dbReference type="Gene3D" id="3.90.180.10">
    <property type="entry name" value="Medium-chain alcohol dehydrogenases, catalytic domain"/>
    <property type="match status" value="1"/>
</dbReference>
<dbReference type="SMART" id="SM00827">
    <property type="entry name" value="PKS_AT"/>
    <property type="match status" value="1"/>
</dbReference>
<dbReference type="CDD" id="cd00833">
    <property type="entry name" value="PKS"/>
    <property type="match status" value="1"/>
</dbReference>
<evidence type="ECO:0000256" key="6">
    <source>
        <dbReference type="ARBA" id="ARBA00023268"/>
    </source>
</evidence>
<keyword evidence="3" id="KW-0808">Transferase</keyword>
<dbReference type="PROSITE" id="PS00012">
    <property type="entry name" value="PHOSPHOPANTETHEINE"/>
    <property type="match status" value="1"/>
</dbReference>
<protein>
    <recommendedName>
        <fullName evidence="14">Carrier domain-containing protein</fullName>
    </recommendedName>
</protein>
<feature type="active site" description="Proton acceptor; for dehydratase activity" evidence="8">
    <location>
        <position position="1021"/>
    </location>
</feature>
<dbReference type="Gene3D" id="1.10.1200.10">
    <property type="entry name" value="ACP-like"/>
    <property type="match status" value="1"/>
</dbReference>
<proteinExistence type="predicted"/>
<dbReference type="InterPro" id="IPR049551">
    <property type="entry name" value="PKS_DH_C"/>
</dbReference>
<evidence type="ECO:0008006" key="14">
    <source>
        <dbReference type="Google" id="ProtNLM"/>
    </source>
</evidence>
<dbReference type="GO" id="GO:0031177">
    <property type="term" value="F:phosphopantetheine binding"/>
    <property type="evidence" value="ECO:0007669"/>
    <property type="project" value="InterPro"/>
</dbReference>
<dbReference type="Proteomes" id="UP000710849">
    <property type="component" value="Unassembled WGS sequence"/>
</dbReference>
<feature type="active site" description="Proton donor; for dehydratase activity" evidence="8">
    <location>
        <position position="1217"/>
    </location>
</feature>
<dbReference type="InterPro" id="IPR016039">
    <property type="entry name" value="Thiolase-like"/>
</dbReference>
<dbReference type="InterPro" id="IPR020806">
    <property type="entry name" value="PKS_PP-bd"/>
</dbReference>
<dbReference type="Gene3D" id="3.40.47.10">
    <property type="match status" value="1"/>
</dbReference>
<dbReference type="Pfam" id="PF13602">
    <property type="entry name" value="ADH_zinc_N_2"/>
    <property type="match status" value="1"/>
</dbReference>
<dbReference type="InterPro" id="IPR020843">
    <property type="entry name" value="ER"/>
</dbReference>
<keyword evidence="2" id="KW-0597">Phosphoprotein</keyword>
<dbReference type="SMART" id="SM00825">
    <property type="entry name" value="PKS_KS"/>
    <property type="match status" value="1"/>
</dbReference>
<keyword evidence="6" id="KW-0511">Multifunctional enzyme</keyword>
<dbReference type="InterPro" id="IPR009081">
    <property type="entry name" value="PP-bd_ACP"/>
</dbReference>
<dbReference type="Pfam" id="PF21089">
    <property type="entry name" value="PKS_DH_N"/>
    <property type="match status" value="1"/>
</dbReference>
<dbReference type="GO" id="GO:0016491">
    <property type="term" value="F:oxidoreductase activity"/>
    <property type="evidence" value="ECO:0007669"/>
    <property type="project" value="UniProtKB-KW"/>
</dbReference>
<dbReference type="SUPFAM" id="SSF51735">
    <property type="entry name" value="NAD(P)-binding Rossmann-fold domains"/>
    <property type="match status" value="2"/>
</dbReference>
<dbReference type="SUPFAM" id="SSF53901">
    <property type="entry name" value="Thiolase-like"/>
    <property type="match status" value="1"/>
</dbReference>
<evidence type="ECO:0000313" key="13">
    <source>
        <dbReference type="Proteomes" id="UP000710849"/>
    </source>
</evidence>
<dbReference type="PANTHER" id="PTHR43775">
    <property type="entry name" value="FATTY ACID SYNTHASE"/>
    <property type="match status" value="1"/>
</dbReference>
<dbReference type="Pfam" id="PF08240">
    <property type="entry name" value="ADH_N"/>
    <property type="match status" value="1"/>
</dbReference>
<dbReference type="InterPro" id="IPR013968">
    <property type="entry name" value="PKS_KR"/>
</dbReference>
<dbReference type="Pfam" id="PF08659">
    <property type="entry name" value="KR"/>
    <property type="match status" value="1"/>
</dbReference>
<dbReference type="InterPro" id="IPR011032">
    <property type="entry name" value="GroES-like_sf"/>
</dbReference>
<keyword evidence="4" id="KW-0521">NADP</keyword>
<dbReference type="SUPFAM" id="SSF55048">
    <property type="entry name" value="Probable ACP-binding domain of malonyl-CoA ACP transacylase"/>
    <property type="match status" value="1"/>
</dbReference>
<dbReference type="InterPro" id="IPR042104">
    <property type="entry name" value="PKS_dehydratase_sf"/>
</dbReference>
<dbReference type="CDD" id="cd02440">
    <property type="entry name" value="AdoMet_MTases"/>
    <property type="match status" value="1"/>
</dbReference>
<comment type="caution">
    <text evidence="12">The sequence shown here is derived from an EMBL/GenBank/DDBJ whole genome shotgun (WGS) entry which is preliminary data.</text>
</comment>
<dbReference type="InterPro" id="IPR016035">
    <property type="entry name" value="Acyl_Trfase/lysoPLipase"/>
</dbReference>
<dbReference type="Pfam" id="PF00698">
    <property type="entry name" value="Acyl_transf_1"/>
    <property type="match status" value="1"/>
</dbReference>
<organism evidence="12 13">
    <name type="scientific">Botrytis byssoidea</name>
    <dbReference type="NCBI Taxonomy" id="139641"/>
    <lineage>
        <taxon>Eukaryota</taxon>
        <taxon>Fungi</taxon>
        <taxon>Dikarya</taxon>
        <taxon>Ascomycota</taxon>
        <taxon>Pezizomycotina</taxon>
        <taxon>Leotiomycetes</taxon>
        <taxon>Helotiales</taxon>
        <taxon>Sclerotiniaceae</taxon>
        <taxon>Botrytis</taxon>
    </lineage>
</organism>
<evidence type="ECO:0000256" key="2">
    <source>
        <dbReference type="ARBA" id="ARBA00022553"/>
    </source>
</evidence>
<dbReference type="PROSITE" id="PS50075">
    <property type="entry name" value="CARRIER"/>
    <property type="match status" value="1"/>
</dbReference>
<evidence type="ECO:0000313" key="12">
    <source>
        <dbReference type="EMBL" id="KAF7931189.1"/>
    </source>
</evidence>
<feature type="region of interest" description="C-terminal hotdog fold" evidence="8">
    <location>
        <begin position="1152"/>
        <end position="1306"/>
    </location>
</feature>
<keyword evidence="7" id="KW-0012">Acyltransferase</keyword>
<dbReference type="InterPro" id="IPR036291">
    <property type="entry name" value="NAD(P)-bd_dom_sf"/>
</dbReference>
<dbReference type="Pfam" id="PF00109">
    <property type="entry name" value="ketoacyl-synt"/>
    <property type="match status" value="1"/>
</dbReference>
<dbReference type="Pfam" id="PF23297">
    <property type="entry name" value="ACP_SdgA_C"/>
    <property type="match status" value="1"/>
</dbReference>
<dbReference type="PROSITE" id="PS52019">
    <property type="entry name" value="PKS_MFAS_DH"/>
    <property type="match status" value="1"/>
</dbReference>
<name>A0A9P5IA21_9HELO</name>
<dbReference type="PANTHER" id="PTHR43775:SF29">
    <property type="entry name" value="ASPERFURANONE POLYKETIDE SYNTHASE AFOG-RELATED"/>
    <property type="match status" value="1"/>
</dbReference>
<evidence type="ECO:0000259" key="9">
    <source>
        <dbReference type="PROSITE" id="PS50075"/>
    </source>
</evidence>
<gene>
    <name evidence="12" type="ORF">EAE97_009398</name>
</gene>
<dbReference type="RefSeq" id="XP_038729469.1">
    <property type="nucleotide sequence ID" value="XM_038879913.1"/>
</dbReference>
<dbReference type="SUPFAM" id="SSF53335">
    <property type="entry name" value="S-adenosyl-L-methionine-dependent methyltransferases"/>
    <property type="match status" value="1"/>
</dbReference>
<dbReference type="InterPro" id="IPR050091">
    <property type="entry name" value="PKS_NRPS_Biosynth_Enz"/>
</dbReference>
<dbReference type="GO" id="GO:1901336">
    <property type="term" value="P:lactone biosynthetic process"/>
    <property type="evidence" value="ECO:0007669"/>
    <property type="project" value="UniProtKB-ARBA"/>
</dbReference>
<dbReference type="InterPro" id="IPR049900">
    <property type="entry name" value="PKS_mFAS_DH"/>
</dbReference>
<dbReference type="InterPro" id="IPR029063">
    <property type="entry name" value="SAM-dependent_MTases_sf"/>
</dbReference>
<evidence type="ECO:0000256" key="8">
    <source>
        <dbReference type="PROSITE-ProRule" id="PRU01363"/>
    </source>
</evidence>
<dbReference type="InterPro" id="IPR018201">
    <property type="entry name" value="Ketoacyl_synth_AS"/>
</dbReference>
<dbReference type="SUPFAM" id="SSF52151">
    <property type="entry name" value="FabD/lysophospholipase-like"/>
    <property type="match status" value="1"/>
</dbReference>
<dbReference type="Pfam" id="PF14765">
    <property type="entry name" value="PS-DH"/>
    <property type="match status" value="1"/>
</dbReference>
<dbReference type="SUPFAM" id="SSF47336">
    <property type="entry name" value="ACP-like"/>
    <property type="match status" value="1"/>
</dbReference>
<dbReference type="PROSITE" id="PS52004">
    <property type="entry name" value="KS3_2"/>
    <property type="match status" value="1"/>
</dbReference>
<dbReference type="GO" id="GO:0004312">
    <property type="term" value="F:fatty acid synthase activity"/>
    <property type="evidence" value="ECO:0007669"/>
    <property type="project" value="TreeGrafter"/>
</dbReference>
<evidence type="ECO:0000256" key="7">
    <source>
        <dbReference type="ARBA" id="ARBA00023315"/>
    </source>
</evidence>
<keyword evidence="1" id="KW-0596">Phosphopantetheine</keyword>
<evidence type="ECO:0000256" key="3">
    <source>
        <dbReference type="ARBA" id="ARBA00022679"/>
    </source>
</evidence>
<feature type="domain" description="Ketosynthase family 3 (KS3)" evidence="10">
    <location>
        <begin position="19"/>
        <end position="444"/>
    </location>
</feature>
<dbReference type="Gene3D" id="3.40.366.10">
    <property type="entry name" value="Malonyl-Coenzyme A Acyl Carrier Protein, domain 2"/>
    <property type="match status" value="1"/>
</dbReference>
<dbReference type="InterPro" id="IPR020807">
    <property type="entry name" value="PKS_DH"/>
</dbReference>
<dbReference type="SUPFAM" id="SSF50129">
    <property type="entry name" value="GroES-like"/>
    <property type="match status" value="1"/>
</dbReference>
<dbReference type="Pfam" id="PF02801">
    <property type="entry name" value="Ketoacyl-synt_C"/>
    <property type="match status" value="1"/>
</dbReference>
<dbReference type="Gene3D" id="3.40.50.150">
    <property type="entry name" value="Vaccinia Virus protein VP39"/>
    <property type="match status" value="1"/>
</dbReference>
<dbReference type="GO" id="GO:0006633">
    <property type="term" value="P:fatty acid biosynthetic process"/>
    <property type="evidence" value="ECO:0007669"/>
    <property type="project" value="InterPro"/>
</dbReference>
<keyword evidence="5" id="KW-0560">Oxidoreductase</keyword>
<dbReference type="InterPro" id="IPR057326">
    <property type="entry name" value="KR_dom"/>
</dbReference>
<dbReference type="GO" id="GO:0044550">
    <property type="term" value="P:secondary metabolite biosynthetic process"/>
    <property type="evidence" value="ECO:0007669"/>
    <property type="project" value="TreeGrafter"/>
</dbReference>
<dbReference type="SMART" id="SM00823">
    <property type="entry name" value="PKS_PP"/>
    <property type="match status" value="1"/>
</dbReference>
<evidence type="ECO:0000256" key="4">
    <source>
        <dbReference type="ARBA" id="ARBA00022857"/>
    </source>
</evidence>
<accession>A0A9P5IA21</accession>
<dbReference type="InterPro" id="IPR049552">
    <property type="entry name" value="PKS_DH_N"/>
</dbReference>
<feature type="region of interest" description="N-terminal hotdog fold" evidence="8">
    <location>
        <begin position="989"/>
        <end position="1123"/>
    </location>
</feature>
<feature type="domain" description="Carrier" evidence="9">
    <location>
        <begin position="2534"/>
        <end position="2611"/>
    </location>
</feature>
<dbReference type="InterPro" id="IPR036736">
    <property type="entry name" value="ACP-like_sf"/>
</dbReference>
<dbReference type="InterPro" id="IPR013154">
    <property type="entry name" value="ADH-like_N"/>
</dbReference>
<dbReference type="EMBL" id="RCSW01000021">
    <property type="protein sequence ID" value="KAF7931189.1"/>
    <property type="molecule type" value="Genomic_DNA"/>
</dbReference>
<dbReference type="Gene3D" id="3.40.50.720">
    <property type="entry name" value="NAD(P)-binding Rossmann-like Domain"/>
    <property type="match status" value="2"/>
</dbReference>
<dbReference type="InterPro" id="IPR014031">
    <property type="entry name" value="Ketoacyl_synth_C"/>
</dbReference>
<dbReference type="InterPro" id="IPR014030">
    <property type="entry name" value="Ketoacyl_synth_N"/>
</dbReference>
<reference evidence="12 13" key="1">
    <citation type="journal article" date="2020" name="Genome Biol. Evol.">
        <title>Comparative genomics of Sclerotiniaceae.</title>
        <authorList>
            <person name="Valero Jimenez C.A."/>
            <person name="Steentjes M."/>
            <person name="Scholten O.E."/>
            <person name="Van Kan J.A.L."/>
        </authorList>
    </citation>
    <scope>NUCLEOTIDE SEQUENCE [LARGE SCALE GENOMIC DNA]</scope>
    <source>
        <strain evidence="12 13">MUCL 94</strain>
    </source>
</reference>
<dbReference type="SMART" id="SM00826">
    <property type="entry name" value="PKS_DH"/>
    <property type="match status" value="1"/>
</dbReference>
<evidence type="ECO:0000259" key="11">
    <source>
        <dbReference type="PROSITE" id="PS52019"/>
    </source>
</evidence>